<protein>
    <recommendedName>
        <fullName evidence="4">LPS-assembly protein LptD</fullName>
    </recommendedName>
</protein>
<feature type="region of interest" description="Disordered" evidence="5">
    <location>
        <begin position="85"/>
        <end position="114"/>
    </location>
</feature>
<dbReference type="GO" id="GO:0015920">
    <property type="term" value="P:lipopolysaccharide transport"/>
    <property type="evidence" value="ECO:0007669"/>
    <property type="project" value="InterPro"/>
</dbReference>
<evidence type="ECO:0000256" key="4">
    <source>
        <dbReference type="HAMAP-Rule" id="MF_01411"/>
    </source>
</evidence>
<sequence precursor="true">MNQLLRTKTGYLLSTLACAISVQAYADVPFRCVVGSDGGWLCGAKSGLSISEATPLSAIQPTLQTQIPATKQSVLPKTQKPVATIVKPSSATPSSITPSPKPTAATENRAANRERCPLQTASNSVPVIPSDRGGEATIISADEMEIRERNLFHYSGDVVMNRADQSLTADQVDYNRDSGIFKAEGNLVYRETGSELAGDSGLFNQKTDSGVIHNARYKIDNNHSSGEAELAEKLGSYVNRYSNATYTTCDPDNKSWEMEAEEIRMDDLEGWGTAKNAVVRFQGVPIMYTPSWTFAMDERRKSGFLFPSWGYEKAGGGLLSIPYYWNIAPNRDATITPRLIAKRGLLLDGNYRYLNSASDGELDAGFLPSDDLYKDDRWQLKFAHKGDYQSGLAEPLKYEIDYASLSDRNYLGDFGNTLGLASSDTLEQTAKINYSGERWSAGLLFSDHYTIGKRGKCTISGTENTSYTSERTCSANSGTWSVVDITGDNEPYRKLPQLDLAWSSESNDDQLNYSVASQFTHFSHDTKITGNRLSVTPGVNYKYNFLNDSAYLTPSISVAHSRYDLNSSVDKSPKRTIPTYKLESGIFFERETTNYLQELTPTLTYTYIPDGRDTDLTSELSDFDSTSISAEESELLKTTFVGSDKATHTKQLNAKLSTTFTNQDSDEKILTASIEQAINFISAEKSASNIVGKLDTDFGSHHTDLELSLDPYDGQDDVVTANYQYQPDSNHIFNIGHSYSRDDKRQYDLSAAWRVGSLWGGSWNLLGRYNYELMDPNSHTLDELAGISYDTCCWAMRFTRNRYFDGTETFNGADRNKFDIKWFLTLELKGLGNLGKRKPLNKLLSESIKGYNPED</sequence>
<dbReference type="InterPro" id="IPR020889">
    <property type="entry name" value="LipoPS_assembly_LptD"/>
</dbReference>
<evidence type="ECO:0000259" key="6">
    <source>
        <dbReference type="Pfam" id="PF03968"/>
    </source>
</evidence>
<feature type="signal peptide" evidence="4">
    <location>
        <begin position="1"/>
        <end position="26"/>
    </location>
</feature>
<comment type="similarity">
    <text evidence="4">Belongs to the LptD family.</text>
</comment>
<feature type="compositionally biased region" description="Low complexity" evidence="5">
    <location>
        <begin position="87"/>
        <end position="109"/>
    </location>
</feature>
<dbReference type="GO" id="GO:0009279">
    <property type="term" value="C:cell outer membrane"/>
    <property type="evidence" value="ECO:0007669"/>
    <property type="project" value="UniProtKB-SubCell"/>
</dbReference>
<evidence type="ECO:0000256" key="3">
    <source>
        <dbReference type="ARBA" id="ARBA00023237"/>
    </source>
</evidence>
<comment type="function">
    <text evidence="4">Together with LptE, is involved in the assembly of lipopolysaccharide (LPS) at the surface of the outer membrane.</text>
</comment>
<dbReference type="EMBL" id="JACNFK010000008">
    <property type="protein sequence ID" value="MBC8518845.1"/>
    <property type="molecule type" value="Genomic_DNA"/>
</dbReference>
<comment type="caution">
    <text evidence="8">The sequence shown here is derived from an EMBL/GenBank/DDBJ whole genome shotgun (WGS) entry which is preliminary data.</text>
</comment>
<gene>
    <name evidence="4" type="primary">lptD</name>
    <name evidence="8" type="ORF">H8D24_00365</name>
</gene>
<dbReference type="HAMAP" id="MF_01411">
    <property type="entry name" value="LPS_assembly_LptD"/>
    <property type="match status" value="1"/>
</dbReference>
<dbReference type="Proteomes" id="UP000654401">
    <property type="component" value="Unassembled WGS sequence"/>
</dbReference>
<name>A0A8J6PA04_9GAMM</name>
<dbReference type="GO" id="GO:1990351">
    <property type="term" value="C:transporter complex"/>
    <property type="evidence" value="ECO:0007669"/>
    <property type="project" value="TreeGrafter"/>
</dbReference>
<feature type="chain" id="PRO_5035346472" description="LPS-assembly protein LptD" evidence="4">
    <location>
        <begin position="27"/>
        <end position="855"/>
    </location>
</feature>
<dbReference type="InterPro" id="IPR050218">
    <property type="entry name" value="LptD"/>
</dbReference>
<dbReference type="PANTHER" id="PTHR30189:SF1">
    <property type="entry name" value="LPS-ASSEMBLY PROTEIN LPTD"/>
    <property type="match status" value="1"/>
</dbReference>
<keyword evidence="2 4" id="KW-0472">Membrane</keyword>
<feature type="domain" description="LptD C-terminal" evidence="7">
    <location>
        <begin position="376"/>
        <end position="758"/>
    </location>
</feature>
<comment type="subunit">
    <text evidence="4">Component of the lipopolysaccharide transport and assembly complex. Interacts with LptE and LptA.</text>
</comment>
<evidence type="ECO:0000313" key="8">
    <source>
        <dbReference type="EMBL" id="MBC8518845.1"/>
    </source>
</evidence>
<evidence type="ECO:0000256" key="1">
    <source>
        <dbReference type="ARBA" id="ARBA00022729"/>
    </source>
</evidence>
<keyword evidence="1 4" id="KW-0732">Signal</keyword>
<evidence type="ECO:0000256" key="5">
    <source>
        <dbReference type="SAM" id="MobiDB-lite"/>
    </source>
</evidence>
<dbReference type="PANTHER" id="PTHR30189">
    <property type="entry name" value="LPS-ASSEMBLY PROTEIN"/>
    <property type="match status" value="1"/>
</dbReference>
<dbReference type="Gene3D" id="2.60.450.10">
    <property type="entry name" value="Lipopolysaccharide (LPS) transport protein A like domain"/>
    <property type="match status" value="1"/>
</dbReference>
<dbReference type="Pfam" id="PF03968">
    <property type="entry name" value="LptD_N"/>
    <property type="match status" value="1"/>
</dbReference>
<reference evidence="8 9" key="1">
    <citation type="submission" date="2020-08" db="EMBL/GenBank/DDBJ databases">
        <title>Bridging the membrane lipid divide: bacteria of the FCB group superphylum have the potential to synthesize archaeal ether lipids.</title>
        <authorList>
            <person name="Villanueva L."/>
            <person name="Von Meijenfeldt F.A.B."/>
            <person name="Westbye A.B."/>
            <person name="Yadav S."/>
            <person name="Hopmans E.C."/>
            <person name="Dutilh B.E."/>
            <person name="Sinninghe Damste J.S."/>
        </authorList>
    </citation>
    <scope>NUCLEOTIDE SEQUENCE [LARGE SCALE GENOMIC DNA]</scope>
    <source>
        <strain evidence="8">NIOZ-UU100</strain>
    </source>
</reference>
<dbReference type="AlphaFoldDB" id="A0A8J6PA04"/>
<dbReference type="Pfam" id="PF04453">
    <property type="entry name" value="LptD"/>
    <property type="match status" value="1"/>
</dbReference>
<keyword evidence="3 4" id="KW-0998">Cell outer membrane</keyword>
<accession>A0A8J6PA04</accession>
<evidence type="ECO:0000313" key="9">
    <source>
        <dbReference type="Proteomes" id="UP000654401"/>
    </source>
</evidence>
<evidence type="ECO:0000259" key="7">
    <source>
        <dbReference type="Pfam" id="PF04453"/>
    </source>
</evidence>
<comment type="caution">
    <text evidence="4">Lacks conserved residue(s) required for the propagation of feature annotation.</text>
</comment>
<proteinExistence type="inferred from homology"/>
<dbReference type="InterPro" id="IPR007543">
    <property type="entry name" value="LptD_C"/>
</dbReference>
<dbReference type="GO" id="GO:0043165">
    <property type="term" value="P:Gram-negative-bacterium-type cell outer membrane assembly"/>
    <property type="evidence" value="ECO:0007669"/>
    <property type="project" value="UniProtKB-UniRule"/>
</dbReference>
<organism evidence="8 9">
    <name type="scientific">Candidatus Thiopontia autotrophica</name>
    <dbReference type="NCBI Taxonomy" id="2841688"/>
    <lineage>
        <taxon>Bacteria</taxon>
        <taxon>Pseudomonadati</taxon>
        <taxon>Pseudomonadota</taxon>
        <taxon>Gammaproteobacteria</taxon>
        <taxon>Candidatus Thiopontia</taxon>
    </lineage>
</organism>
<feature type="domain" description="Organic solvent tolerance-like N-terminal" evidence="6">
    <location>
        <begin position="139"/>
        <end position="268"/>
    </location>
</feature>
<evidence type="ECO:0000256" key="2">
    <source>
        <dbReference type="ARBA" id="ARBA00023136"/>
    </source>
</evidence>
<comment type="subcellular location">
    <subcellularLocation>
        <location evidence="4">Cell outer membrane</location>
    </subcellularLocation>
</comment>
<dbReference type="InterPro" id="IPR005653">
    <property type="entry name" value="OstA-like_N"/>
</dbReference>